<gene>
    <name evidence="2" type="ORF">FDQ92_00215</name>
</gene>
<dbReference type="AlphaFoldDB" id="A0A4P8KZM0"/>
<dbReference type="Pfam" id="PF12669">
    <property type="entry name" value="FeoB_associated"/>
    <property type="match status" value="1"/>
</dbReference>
<evidence type="ECO:0000313" key="2">
    <source>
        <dbReference type="EMBL" id="QCQ20764.1"/>
    </source>
</evidence>
<dbReference type="KEGG" id="dax:FDQ92_00215"/>
<reference evidence="2 3" key="1">
    <citation type="submission" date="2019-05" db="EMBL/GenBank/DDBJ databases">
        <title>The Complete Genome Sequence of the n-alkane-degrading Desulfoglaeba alkanexedens ALDC reveals multiple alkylsuccinate synthase gene clusters.</title>
        <authorList>
            <person name="Callaghan A.V."/>
            <person name="Davidova I.A."/>
            <person name="Duncan K.E."/>
            <person name="Morris B."/>
            <person name="McInerney M.J."/>
        </authorList>
    </citation>
    <scope>NUCLEOTIDE SEQUENCE [LARGE SCALE GENOMIC DNA]</scope>
    <source>
        <strain evidence="2 3">ALDC</strain>
    </source>
</reference>
<dbReference type="Proteomes" id="UP000298602">
    <property type="component" value="Chromosome"/>
</dbReference>
<dbReference type="OrthoDB" id="828068at2"/>
<evidence type="ECO:0000313" key="3">
    <source>
        <dbReference type="Proteomes" id="UP000298602"/>
    </source>
</evidence>
<accession>A0A4P8KZM0</accession>
<protein>
    <submittedName>
        <fullName evidence="2">FeoB-associated Cys-rich membrane protein</fullName>
    </submittedName>
</protein>
<dbReference type="EMBL" id="CP040098">
    <property type="protein sequence ID" value="QCQ20764.1"/>
    <property type="molecule type" value="Genomic_DNA"/>
</dbReference>
<organism evidence="2 3">
    <name type="scientific">Desulfoglaeba alkanexedens ALDC</name>
    <dbReference type="NCBI Taxonomy" id="980445"/>
    <lineage>
        <taxon>Bacteria</taxon>
        <taxon>Pseudomonadati</taxon>
        <taxon>Thermodesulfobacteriota</taxon>
        <taxon>Syntrophobacteria</taxon>
        <taxon>Syntrophobacterales</taxon>
        <taxon>Syntrophobacteraceae</taxon>
        <taxon>Desulfoglaeba</taxon>
    </lineage>
</organism>
<sequence length="70" mass="7287">MWQEVVIGVLVVATAGYVARHFLRIFRAQTPHCPGCAGCSGGAAERCDPYGKSGAEGCACENGSRSPSSR</sequence>
<name>A0A4P8KZM0_9BACT</name>
<dbReference type="RefSeq" id="WP_137422734.1">
    <property type="nucleotide sequence ID" value="NZ_CP040098.1"/>
</dbReference>
<keyword evidence="3" id="KW-1185">Reference proteome</keyword>
<keyword evidence="1" id="KW-0812">Transmembrane</keyword>
<keyword evidence="1" id="KW-1133">Transmembrane helix</keyword>
<reference evidence="2 3" key="2">
    <citation type="submission" date="2019-05" db="EMBL/GenBank/DDBJ databases">
        <authorList>
            <person name="Suflita J.M."/>
            <person name="Marks C.R."/>
        </authorList>
    </citation>
    <scope>NUCLEOTIDE SEQUENCE [LARGE SCALE GENOMIC DNA]</scope>
    <source>
        <strain evidence="2 3">ALDC</strain>
    </source>
</reference>
<proteinExistence type="predicted"/>
<evidence type="ECO:0000256" key="1">
    <source>
        <dbReference type="SAM" id="Phobius"/>
    </source>
</evidence>
<keyword evidence="1" id="KW-0472">Membrane</keyword>
<feature type="transmembrane region" description="Helical" evidence="1">
    <location>
        <begin position="6"/>
        <end position="23"/>
    </location>
</feature>